<dbReference type="EMBL" id="GHES01041987">
    <property type="protein sequence ID" value="MPA72546.1"/>
    <property type="molecule type" value="Transcribed_RNA"/>
</dbReference>
<proteinExistence type="predicted"/>
<dbReference type="Pfam" id="PF13976">
    <property type="entry name" value="gag_pre-integrs"/>
    <property type="match status" value="1"/>
</dbReference>
<evidence type="ECO:0000313" key="3">
    <source>
        <dbReference type="EMBL" id="MPA72546.1"/>
    </source>
</evidence>
<evidence type="ECO:0000259" key="2">
    <source>
        <dbReference type="Pfam" id="PF13976"/>
    </source>
</evidence>
<feature type="compositionally biased region" description="Low complexity" evidence="1">
    <location>
        <begin position="35"/>
        <end position="60"/>
    </location>
</feature>
<reference evidence="3" key="1">
    <citation type="submission" date="2019-08" db="EMBL/GenBank/DDBJ databases">
        <title>Reference gene set and small RNA set construction with multiple tissues from Davidia involucrata Baill.</title>
        <authorList>
            <person name="Yang H."/>
            <person name="Zhou C."/>
            <person name="Li G."/>
            <person name="Wang J."/>
            <person name="Gao P."/>
            <person name="Wang M."/>
            <person name="Wang R."/>
            <person name="Zhao Y."/>
        </authorList>
    </citation>
    <scope>NUCLEOTIDE SEQUENCE</scope>
    <source>
        <tissue evidence="3">Mixed with DoveR01_LX</tissue>
    </source>
</reference>
<sequence length="130" mass="13798">MVKDICTWRILYQGPSINGLYPIQATSQSPKHYSAPKPSTATSTPSTTAASTAIASSSTANLGQKVSQQLWHDRLGHPSNQILHKDLSQATGLSPLNNLHDASVCEPCILAKMSKLPFPLSTTVTAIAVS</sequence>
<organism evidence="3">
    <name type="scientific">Davidia involucrata</name>
    <name type="common">Dove tree</name>
    <dbReference type="NCBI Taxonomy" id="16924"/>
    <lineage>
        <taxon>Eukaryota</taxon>
        <taxon>Viridiplantae</taxon>
        <taxon>Streptophyta</taxon>
        <taxon>Embryophyta</taxon>
        <taxon>Tracheophyta</taxon>
        <taxon>Spermatophyta</taxon>
        <taxon>Magnoliopsida</taxon>
        <taxon>eudicotyledons</taxon>
        <taxon>Gunneridae</taxon>
        <taxon>Pentapetalae</taxon>
        <taxon>asterids</taxon>
        <taxon>Cornales</taxon>
        <taxon>Nyssaceae</taxon>
        <taxon>Davidia</taxon>
    </lineage>
</organism>
<feature type="region of interest" description="Disordered" evidence="1">
    <location>
        <begin position="28"/>
        <end position="60"/>
    </location>
</feature>
<evidence type="ECO:0000256" key="1">
    <source>
        <dbReference type="SAM" id="MobiDB-lite"/>
    </source>
</evidence>
<name>A0A5B7BWS7_DAVIN</name>
<dbReference type="InterPro" id="IPR025724">
    <property type="entry name" value="GAG-pre-integrase_dom"/>
</dbReference>
<feature type="domain" description="GAG-pre-integrase" evidence="2">
    <location>
        <begin position="56"/>
        <end position="113"/>
    </location>
</feature>
<dbReference type="AlphaFoldDB" id="A0A5B7BWS7"/>
<accession>A0A5B7BWS7</accession>
<gene>
    <name evidence="3" type="ORF">Din_041987</name>
</gene>
<protein>
    <recommendedName>
        <fullName evidence="2">GAG-pre-integrase domain-containing protein</fullName>
    </recommendedName>
</protein>